<comment type="function">
    <text evidence="1">Suppresses cannabinoid receptor CNR1-mediated tonic inhibition of voltage-gated calcium channels.</text>
</comment>
<comment type="caution">
    <text evidence="5">The sequence shown here is derived from an EMBL/GenBank/DDBJ whole genome shotgun (WGS) entry which is preliminary data.</text>
</comment>
<proteinExistence type="inferred from homology"/>
<evidence type="ECO:0000256" key="3">
    <source>
        <dbReference type="ARBA" id="ARBA00015651"/>
    </source>
</evidence>
<gene>
    <name evidence="5" type="ORF">TSPI_10482</name>
</gene>
<protein>
    <recommendedName>
        <fullName evidence="3">CB1 cannabinoid receptor-interacting protein 1</fullName>
    </recommendedName>
</protein>
<accession>A0ABR3KTE4</accession>
<organism evidence="5 6">
    <name type="scientific">Trichinella spiralis</name>
    <name type="common">Trichina worm</name>
    <dbReference type="NCBI Taxonomy" id="6334"/>
    <lineage>
        <taxon>Eukaryota</taxon>
        <taxon>Metazoa</taxon>
        <taxon>Ecdysozoa</taxon>
        <taxon>Nematoda</taxon>
        <taxon>Enoplea</taxon>
        <taxon>Dorylaimia</taxon>
        <taxon>Trichinellida</taxon>
        <taxon>Trichinellidae</taxon>
        <taxon>Trichinella</taxon>
    </lineage>
</organism>
<evidence type="ECO:0000313" key="5">
    <source>
        <dbReference type="EMBL" id="KAL1242667.1"/>
    </source>
</evidence>
<evidence type="ECO:0000313" key="6">
    <source>
        <dbReference type="Proteomes" id="UP001558632"/>
    </source>
</evidence>
<dbReference type="PANTHER" id="PTHR31952:SF1">
    <property type="entry name" value="CB1 CANNABINOID RECEPTOR-INTERACTING PROTEIN 1"/>
    <property type="match status" value="1"/>
</dbReference>
<comment type="similarity">
    <text evidence="2">Belongs to the CNRIP family.</text>
</comment>
<dbReference type="InterPro" id="IPR029204">
    <property type="entry name" value="CNRIP1"/>
</dbReference>
<sequence length="268" mass="30398">MDTMTMETLLLSSTLLLLPFNKHGGAKLAGWLLVKHDSCLVLKNILRRRRIIMKPPSRFEVHIRFCCLKPENAETTFKVDGRRFNMSTKTLKLYRDTTYRIGVTSSPPMEFEEAEINGENLISHLEPDGGIEADWSTAGFSKTKSRSRCNIRLMLRGVFGSVTQDLQCKFYDISDPHAQWGDKFRQMVLVCSTYDDYLFQLYTDKCLFSIAIDKLLKSNGCLSLPCRLAVAKIKAQRMHLLRKLTTLLAKHIQSVKLGTQGQTGNGLG</sequence>
<name>A0ABR3KTE4_TRISP</name>
<dbReference type="Proteomes" id="UP001558632">
    <property type="component" value="Unassembled WGS sequence"/>
</dbReference>
<dbReference type="EMBL" id="JBEUSY010000195">
    <property type="protein sequence ID" value="KAL1242667.1"/>
    <property type="molecule type" value="Genomic_DNA"/>
</dbReference>
<dbReference type="Pfam" id="PF15043">
    <property type="entry name" value="CNRIP1"/>
    <property type="match status" value="1"/>
</dbReference>
<dbReference type="PANTHER" id="PTHR31952">
    <property type="entry name" value="CB1 CANNABINOID RECEPTOR-INTERACTING PROTEIN 1"/>
    <property type="match status" value="1"/>
</dbReference>
<reference evidence="5 6" key="1">
    <citation type="submission" date="2024-07" db="EMBL/GenBank/DDBJ databases">
        <title>Enhanced genomic and transcriptomic resources for Trichinella pseudospiralis and T. spiralis underpin the discovery of pronounced molecular differences between stages and species.</title>
        <authorList>
            <person name="Pasi K.K."/>
            <person name="La Rosa G."/>
            <person name="Gomez-Morales M.A."/>
            <person name="Tosini F."/>
            <person name="Sumanam S."/>
            <person name="Young N.D."/>
            <person name="Chang B.C."/>
            <person name="Robin G.B."/>
        </authorList>
    </citation>
    <scope>NUCLEOTIDE SEQUENCE [LARGE SCALE GENOMIC DNA]</scope>
    <source>
        <strain evidence="5">ISS534</strain>
    </source>
</reference>
<keyword evidence="5" id="KW-0675">Receptor</keyword>
<evidence type="ECO:0000256" key="2">
    <source>
        <dbReference type="ARBA" id="ARBA00007288"/>
    </source>
</evidence>
<evidence type="ECO:0000256" key="4">
    <source>
        <dbReference type="ARBA" id="ARBA00026030"/>
    </source>
</evidence>
<comment type="subunit">
    <text evidence="4">Interacts with the cannabinoid receptor CNR1 (via C-terminus). Does not interact with cannabinoid receptor CNR2.</text>
</comment>
<evidence type="ECO:0000256" key="1">
    <source>
        <dbReference type="ARBA" id="ARBA00003884"/>
    </source>
</evidence>
<keyword evidence="6" id="KW-1185">Reference proteome</keyword>